<dbReference type="Proteomes" id="UP000298493">
    <property type="component" value="Unassembled WGS sequence"/>
</dbReference>
<gene>
    <name evidence="1" type="ORF">E6O75_ATG05073</name>
</gene>
<organism evidence="1 2">
    <name type="scientific">Venturia nashicola</name>
    <dbReference type="NCBI Taxonomy" id="86259"/>
    <lineage>
        <taxon>Eukaryota</taxon>
        <taxon>Fungi</taxon>
        <taxon>Dikarya</taxon>
        <taxon>Ascomycota</taxon>
        <taxon>Pezizomycotina</taxon>
        <taxon>Dothideomycetes</taxon>
        <taxon>Pleosporomycetidae</taxon>
        <taxon>Venturiales</taxon>
        <taxon>Venturiaceae</taxon>
        <taxon>Venturia</taxon>
    </lineage>
</organism>
<proteinExistence type="predicted"/>
<protein>
    <submittedName>
        <fullName evidence="1">MAP kinase kinase kinase</fullName>
    </submittedName>
</protein>
<sequence length="222" mass="25039">MAATSFSGDAAAMKPSASPPKLTTIARELRQQILIEVFKEPIHNDTIEYISFYTVQDEHDRDSLSIIKQAQDLLVALPEVADDIAFVKQKARDSFNEKVRLLSKAVSEVIRADENRDIAGYIGCDTIQIYMRLGGQLNLGSTGEENRSVMEVWWRENFDRAINKSQRELAVWVHKNRLGDGCLSTTVASMRDTHKRFKALEALQSGQLPAFYEEVRKHLGGL</sequence>
<evidence type="ECO:0000313" key="1">
    <source>
        <dbReference type="EMBL" id="TID21678.1"/>
    </source>
</evidence>
<keyword evidence="2" id="KW-1185">Reference proteome</keyword>
<name>A0A4Z1NZK8_9PEZI</name>
<dbReference type="AlphaFoldDB" id="A0A4Z1NZK8"/>
<reference evidence="1 2" key="1">
    <citation type="submission" date="2019-04" db="EMBL/GenBank/DDBJ databases">
        <title>High contiguity whole genome sequence and gene annotation resource for two Venturia nashicola isolates.</title>
        <authorList>
            <person name="Prokchorchik M."/>
            <person name="Won K."/>
            <person name="Lee Y."/>
            <person name="Choi E.D."/>
            <person name="Segonzac C."/>
            <person name="Sohn K.H."/>
        </authorList>
    </citation>
    <scope>NUCLEOTIDE SEQUENCE [LARGE SCALE GENOMIC DNA]</scope>
    <source>
        <strain evidence="1 2">PRI2</strain>
    </source>
</reference>
<accession>A0A4Z1NZK8</accession>
<keyword evidence="1" id="KW-0808">Transferase</keyword>
<dbReference type="EMBL" id="SNSC02000009">
    <property type="protein sequence ID" value="TID21678.1"/>
    <property type="molecule type" value="Genomic_DNA"/>
</dbReference>
<evidence type="ECO:0000313" key="2">
    <source>
        <dbReference type="Proteomes" id="UP000298493"/>
    </source>
</evidence>
<keyword evidence="1" id="KW-0418">Kinase</keyword>
<dbReference type="GO" id="GO:0016301">
    <property type="term" value="F:kinase activity"/>
    <property type="evidence" value="ECO:0007669"/>
    <property type="project" value="UniProtKB-KW"/>
</dbReference>
<comment type="caution">
    <text evidence="1">The sequence shown here is derived from an EMBL/GenBank/DDBJ whole genome shotgun (WGS) entry which is preliminary data.</text>
</comment>